<comment type="caution">
    <text evidence="4">The sequence shown here is derived from an EMBL/GenBank/DDBJ whole genome shotgun (WGS) entry which is preliminary data.</text>
</comment>
<dbReference type="PROSITE" id="PS50902">
    <property type="entry name" value="FLAVODOXIN_LIKE"/>
    <property type="match status" value="1"/>
</dbReference>
<evidence type="ECO:0000313" key="5">
    <source>
        <dbReference type="Proteomes" id="UP001528411"/>
    </source>
</evidence>
<evidence type="ECO:0000256" key="1">
    <source>
        <dbReference type="ARBA" id="ARBA00022630"/>
    </source>
</evidence>
<name>A0ABT5FCB6_9GAMM</name>
<sequence length="50" mass="5471">MANIAIIMGSVYGAAEYLADTIDKELKKAGHTTTYNASPLLRTSMMLTHR</sequence>
<evidence type="ECO:0000259" key="3">
    <source>
        <dbReference type="PROSITE" id="PS50902"/>
    </source>
</evidence>
<accession>A0ABT5FCB6</accession>
<dbReference type="Proteomes" id="UP001528411">
    <property type="component" value="Unassembled WGS sequence"/>
</dbReference>
<dbReference type="SUPFAM" id="SSF52218">
    <property type="entry name" value="Flavoproteins"/>
    <property type="match status" value="1"/>
</dbReference>
<reference evidence="4 5" key="1">
    <citation type="submission" date="2023-01" db="EMBL/GenBank/DDBJ databases">
        <title>Psychrosphaera sp. nov., isolated from marine algae.</title>
        <authorList>
            <person name="Bayburt H."/>
            <person name="Choi B.J."/>
            <person name="Kim J.M."/>
            <person name="Choi D.G."/>
            <person name="Jeon C.O."/>
        </authorList>
    </citation>
    <scope>NUCLEOTIDE SEQUENCE [LARGE SCALE GENOMIC DNA]</scope>
    <source>
        <strain evidence="4 5">G1-22</strain>
    </source>
</reference>
<evidence type="ECO:0000313" key="4">
    <source>
        <dbReference type="EMBL" id="MDC2888232.1"/>
    </source>
</evidence>
<proteinExistence type="predicted"/>
<keyword evidence="2" id="KW-0288">FMN</keyword>
<gene>
    <name evidence="4" type="ORF">PN838_04835</name>
</gene>
<feature type="domain" description="Flavodoxin-like" evidence="3">
    <location>
        <begin position="4"/>
        <end position="50"/>
    </location>
</feature>
<keyword evidence="5" id="KW-1185">Reference proteome</keyword>
<dbReference type="RefSeq" id="WP_272179904.1">
    <property type="nucleotide sequence ID" value="NZ_JAQOMS010000002.1"/>
</dbReference>
<protein>
    <recommendedName>
        <fullName evidence="3">Flavodoxin-like domain-containing protein</fullName>
    </recommendedName>
</protein>
<dbReference type="EMBL" id="JAQOMS010000002">
    <property type="protein sequence ID" value="MDC2888232.1"/>
    <property type="molecule type" value="Genomic_DNA"/>
</dbReference>
<evidence type="ECO:0000256" key="2">
    <source>
        <dbReference type="ARBA" id="ARBA00022643"/>
    </source>
</evidence>
<dbReference type="InterPro" id="IPR008254">
    <property type="entry name" value="Flavodoxin/NO_synth"/>
</dbReference>
<dbReference type="InterPro" id="IPR029039">
    <property type="entry name" value="Flavoprotein-like_sf"/>
</dbReference>
<keyword evidence="1" id="KW-0285">Flavoprotein</keyword>
<organism evidence="4 5">
    <name type="scientific">Psychrosphaera algicola</name>
    <dbReference type="NCBI Taxonomy" id="3023714"/>
    <lineage>
        <taxon>Bacteria</taxon>
        <taxon>Pseudomonadati</taxon>
        <taxon>Pseudomonadota</taxon>
        <taxon>Gammaproteobacteria</taxon>
        <taxon>Alteromonadales</taxon>
        <taxon>Pseudoalteromonadaceae</taxon>
        <taxon>Psychrosphaera</taxon>
    </lineage>
</organism>